<feature type="compositionally biased region" description="Basic residues" evidence="1">
    <location>
        <begin position="250"/>
        <end position="259"/>
    </location>
</feature>
<dbReference type="InterPro" id="IPR032675">
    <property type="entry name" value="LRR_dom_sf"/>
</dbReference>
<dbReference type="CDD" id="cd22119">
    <property type="entry name" value="F-box_FBXL6"/>
    <property type="match status" value="1"/>
</dbReference>
<dbReference type="EMBL" id="JADBJN010000002">
    <property type="protein sequence ID" value="KAG5678580.1"/>
    <property type="molecule type" value="Genomic_DNA"/>
</dbReference>
<sequence length="726" mass="80663">MNVDLVDEMKPHASTLMEVCANSEITVKNESENCTETTTKIKTTNTEISVNDTDDSTLLALASLPKAEIKLKKLEETKLLMDNNENSLSVDTLIEILSSNSDNKLPIIDDVKKELEENGSRNLNNINVPPSSIPSTLNSPSCSSSSSSSKMSFSSPNEALPPSSFSPSPSSIFNNSPKKFPSPHYPNGGKPMLADMNKKMKQGGATRKRAKPKAVYQSQISDNSVGIKLCIKKSINTMPSPSSSSSSNKSPKKRSRKSKSSTSKTCESDSEDSYVKKRKKRSVNNSSSGKTTFDEPKEQSGWGKVIPREVLLEIFKMVVKEEGSIPTLCRLMKVCLLWREVALDRNLWRIVDLSTYYNEKDRTEVKLKSFIKNFLIDCEELNISYWKVANTECVLAKLYESSPGLRSISLCGWRTLTNDNLYYLAENFSQLARLDLSSINTEMNTSKTAVGLQSLVTAIEKFNERLTHLNLSDNRLSGIPQITQALTKYCPNLTLLDLSNVKTVAVSHAMLHIEKLQEGCQKLKVLRIANSHVQLSNATLQEQMQSPGFPELEELSVASLSDESRLMSDEALQRILKSSTKLKLLDVRGCARLTHDSLIRIPAWDLKHLFLSGCSVTRDIGSGLELIASKWAHSLIEFDLAWATHQVPLDNALRALADKRDESPLNHLNLCGSAVSVEAVKEILENCKALNSINLSSCRGLPRGIKRQLEGHTQLNELRENLRSEH</sequence>
<protein>
    <recommendedName>
        <fullName evidence="2">F-box domain-containing protein</fullName>
    </recommendedName>
</protein>
<dbReference type="PROSITE" id="PS51450">
    <property type="entry name" value="LRR"/>
    <property type="match status" value="1"/>
</dbReference>
<dbReference type="InterPro" id="IPR047922">
    <property type="entry name" value="FBXL6_F-box"/>
</dbReference>
<name>A0A9J6C8V5_POLVA</name>
<dbReference type="PANTHER" id="PTHR16134">
    <property type="entry name" value="F-BOX/TPR REPEAT PROTEIN POF3"/>
    <property type="match status" value="1"/>
</dbReference>
<dbReference type="InterPro" id="IPR036047">
    <property type="entry name" value="F-box-like_dom_sf"/>
</dbReference>
<evidence type="ECO:0000313" key="3">
    <source>
        <dbReference type="EMBL" id="KAG5678580.1"/>
    </source>
</evidence>
<feature type="compositionally biased region" description="Low complexity" evidence="1">
    <location>
        <begin position="240"/>
        <end position="249"/>
    </location>
</feature>
<feature type="region of interest" description="Disordered" evidence="1">
    <location>
        <begin position="235"/>
        <end position="300"/>
    </location>
</feature>
<evidence type="ECO:0000259" key="2">
    <source>
        <dbReference type="Pfam" id="PF12937"/>
    </source>
</evidence>
<dbReference type="Pfam" id="PF12937">
    <property type="entry name" value="F-box-like"/>
    <property type="match status" value="1"/>
</dbReference>
<gene>
    <name evidence="3" type="ORF">PVAND_008242</name>
</gene>
<feature type="domain" description="F-box" evidence="2">
    <location>
        <begin position="306"/>
        <end position="353"/>
    </location>
</feature>
<dbReference type="AlphaFoldDB" id="A0A9J6C8V5"/>
<reference evidence="3" key="1">
    <citation type="submission" date="2021-03" db="EMBL/GenBank/DDBJ databases">
        <title>Chromosome level genome of the anhydrobiotic midge Polypedilum vanderplanki.</title>
        <authorList>
            <person name="Yoshida Y."/>
            <person name="Kikawada T."/>
            <person name="Gusev O."/>
        </authorList>
    </citation>
    <scope>NUCLEOTIDE SEQUENCE</scope>
    <source>
        <strain evidence="3">NIAS01</strain>
        <tissue evidence="3">Whole body or cell culture</tissue>
    </source>
</reference>
<comment type="caution">
    <text evidence="3">The sequence shown here is derived from an EMBL/GenBank/DDBJ whole genome shotgun (WGS) entry which is preliminary data.</text>
</comment>
<dbReference type="SUPFAM" id="SSF52047">
    <property type="entry name" value="RNI-like"/>
    <property type="match status" value="1"/>
</dbReference>
<dbReference type="InterPro" id="IPR001611">
    <property type="entry name" value="Leu-rich_rpt"/>
</dbReference>
<dbReference type="Gene3D" id="1.20.1280.50">
    <property type="match status" value="1"/>
</dbReference>
<dbReference type="InterPro" id="IPR001810">
    <property type="entry name" value="F-box_dom"/>
</dbReference>
<dbReference type="OrthoDB" id="3134645at2759"/>
<dbReference type="GO" id="GO:0019005">
    <property type="term" value="C:SCF ubiquitin ligase complex"/>
    <property type="evidence" value="ECO:0007669"/>
    <property type="project" value="InterPro"/>
</dbReference>
<proteinExistence type="predicted"/>
<dbReference type="Proteomes" id="UP001107558">
    <property type="component" value="Chromosome 2"/>
</dbReference>
<dbReference type="PANTHER" id="PTHR16134:SF150">
    <property type="entry name" value="F-BOX_LRR-REPEAT PROTEIN 6-LIKE PROTEIN"/>
    <property type="match status" value="1"/>
</dbReference>
<organism evidence="3 4">
    <name type="scientific">Polypedilum vanderplanki</name>
    <name type="common">Sleeping chironomid midge</name>
    <dbReference type="NCBI Taxonomy" id="319348"/>
    <lineage>
        <taxon>Eukaryota</taxon>
        <taxon>Metazoa</taxon>
        <taxon>Ecdysozoa</taxon>
        <taxon>Arthropoda</taxon>
        <taxon>Hexapoda</taxon>
        <taxon>Insecta</taxon>
        <taxon>Pterygota</taxon>
        <taxon>Neoptera</taxon>
        <taxon>Endopterygota</taxon>
        <taxon>Diptera</taxon>
        <taxon>Nematocera</taxon>
        <taxon>Chironomoidea</taxon>
        <taxon>Chironomidae</taxon>
        <taxon>Chironominae</taxon>
        <taxon>Polypedilum</taxon>
        <taxon>Polypedilum</taxon>
    </lineage>
</organism>
<dbReference type="SUPFAM" id="SSF81383">
    <property type="entry name" value="F-box domain"/>
    <property type="match status" value="1"/>
</dbReference>
<accession>A0A9J6C8V5</accession>
<dbReference type="GO" id="GO:0031146">
    <property type="term" value="P:SCF-dependent proteasomal ubiquitin-dependent protein catabolic process"/>
    <property type="evidence" value="ECO:0007669"/>
    <property type="project" value="TreeGrafter"/>
</dbReference>
<dbReference type="Gene3D" id="3.80.10.10">
    <property type="entry name" value="Ribonuclease Inhibitor"/>
    <property type="match status" value="2"/>
</dbReference>
<evidence type="ECO:0000256" key="1">
    <source>
        <dbReference type="SAM" id="MobiDB-lite"/>
    </source>
</evidence>
<feature type="region of interest" description="Disordered" evidence="1">
    <location>
        <begin position="120"/>
        <end position="218"/>
    </location>
</feature>
<evidence type="ECO:0000313" key="4">
    <source>
        <dbReference type="Proteomes" id="UP001107558"/>
    </source>
</evidence>
<feature type="compositionally biased region" description="Low complexity" evidence="1">
    <location>
        <begin position="129"/>
        <end position="177"/>
    </location>
</feature>
<keyword evidence="4" id="KW-1185">Reference proteome</keyword>